<evidence type="ECO:0000256" key="3">
    <source>
        <dbReference type="ARBA" id="ARBA00023004"/>
    </source>
</evidence>
<sequence length="405" mass="43277">MDPLRRLTGLSVEEFADRHWAKAPLLRRAAELPGDGFADVLDLPSVDELVSRRGLRTPFLRMAREGQVRSAGSYTRAGGAGAEIADQAADDKVLAELAAGSTLVLQGLHRMWPPVVELIAALTAQLGHPAQVNAYITPAQNRGFDPHYDVHDVFVLQFAGRKHWRIHEPVLEAPLRDQPWDQRRGAVAAKAEGEPVIDTVLEPGDVLYLPRGYLHSASALGAVSGHLTIGVQPVTRAFLAEQVLGTLSSDVELRRSLPVGTDLAEPDVLGPELKATREALHAAIDRLDDQQVAGAVRRHLGATTRPAPLSPLAQLEAAEALSAAFAVRLRPGLRCHLVTAGDGVRLDLPDKSLSLPGSVRGAVEALLDRDDHVLAGLPGVDEADAVTLAARLLREGVVVPADSSR</sequence>
<dbReference type="SMART" id="SM00558">
    <property type="entry name" value="JmjC"/>
    <property type="match status" value="1"/>
</dbReference>
<dbReference type="RefSeq" id="WP_229660905.1">
    <property type="nucleotide sequence ID" value="NZ_BMKQ01000001.1"/>
</dbReference>
<dbReference type="Gene3D" id="2.60.120.650">
    <property type="entry name" value="Cupin"/>
    <property type="match status" value="1"/>
</dbReference>
<comment type="caution">
    <text evidence="5">The sequence shown here is derived from an EMBL/GenBank/DDBJ whole genome shotgun (WGS) entry which is preliminary data.</text>
</comment>
<name>A0A917F7I5_9ACTN</name>
<proteinExistence type="predicted"/>
<dbReference type="GO" id="GO:0032453">
    <property type="term" value="F:histone H3K4 demethylase activity"/>
    <property type="evidence" value="ECO:0007669"/>
    <property type="project" value="TreeGrafter"/>
</dbReference>
<protein>
    <recommendedName>
        <fullName evidence="4">JmjC domain-containing protein</fullName>
    </recommendedName>
</protein>
<dbReference type="InterPro" id="IPR039994">
    <property type="entry name" value="NO66-like"/>
</dbReference>
<evidence type="ECO:0000259" key="4">
    <source>
        <dbReference type="PROSITE" id="PS51184"/>
    </source>
</evidence>
<dbReference type="SUPFAM" id="SSF51197">
    <property type="entry name" value="Clavaminate synthase-like"/>
    <property type="match status" value="1"/>
</dbReference>
<evidence type="ECO:0000313" key="6">
    <source>
        <dbReference type="Proteomes" id="UP000649179"/>
    </source>
</evidence>
<dbReference type="PANTHER" id="PTHR13096:SF9">
    <property type="entry name" value="BIFUNCTIONAL LYSINE-SPECIFIC DEMETHYLASE AND HISTIDYL-HYDROXYLASE"/>
    <property type="match status" value="1"/>
</dbReference>
<keyword evidence="3" id="KW-0408">Iron</keyword>
<feature type="domain" description="JmjC" evidence="4">
    <location>
        <begin position="86"/>
        <end position="248"/>
    </location>
</feature>
<organism evidence="5 6">
    <name type="scientific">Marmoricola endophyticus</name>
    <dbReference type="NCBI Taxonomy" id="2040280"/>
    <lineage>
        <taxon>Bacteria</taxon>
        <taxon>Bacillati</taxon>
        <taxon>Actinomycetota</taxon>
        <taxon>Actinomycetes</taxon>
        <taxon>Propionibacteriales</taxon>
        <taxon>Nocardioidaceae</taxon>
        <taxon>Marmoricola</taxon>
    </lineage>
</organism>
<keyword evidence="6" id="KW-1185">Reference proteome</keyword>
<dbReference type="GO" id="GO:0051864">
    <property type="term" value="F:histone H3K36 demethylase activity"/>
    <property type="evidence" value="ECO:0007669"/>
    <property type="project" value="TreeGrafter"/>
</dbReference>
<dbReference type="Proteomes" id="UP000649179">
    <property type="component" value="Unassembled WGS sequence"/>
</dbReference>
<comment type="cofactor">
    <cofactor evidence="1">
        <name>Fe(2+)</name>
        <dbReference type="ChEBI" id="CHEBI:29033"/>
    </cofactor>
</comment>
<keyword evidence="2" id="KW-0479">Metal-binding</keyword>
<dbReference type="AlphaFoldDB" id="A0A917F7I5"/>
<accession>A0A917F7I5</accession>
<dbReference type="Pfam" id="PF08007">
    <property type="entry name" value="JmjC_2"/>
    <property type="match status" value="1"/>
</dbReference>
<dbReference type="InterPro" id="IPR003347">
    <property type="entry name" value="JmjC_dom"/>
</dbReference>
<reference evidence="5" key="1">
    <citation type="journal article" date="2014" name="Int. J. Syst. Evol. Microbiol.">
        <title>Complete genome sequence of Corynebacterium casei LMG S-19264T (=DSM 44701T), isolated from a smear-ripened cheese.</title>
        <authorList>
            <consortium name="US DOE Joint Genome Institute (JGI-PGF)"/>
            <person name="Walter F."/>
            <person name="Albersmeier A."/>
            <person name="Kalinowski J."/>
            <person name="Ruckert C."/>
        </authorList>
    </citation>
    <scope>NUCLEOTIDE SEQUENCE</scope>
    <source>
        <strain evidence="5">CGMCC 1.16067</strain>
    </source>
</reference>
<reference evidence="5" key="2">
    <citation type="submission" date="2020-09" db="EMBL/GenBank/DDBJ databases">
        <authorList>
            <person name="Sun Q."/>
            <person name="Zhou Y."/>
        </authorList>
    </citation>
    <scope>NUCLEOTIDE SEQUENCE</scope>
    <source>
        <strain evidence="5">CGMCC 1.16067</strain>
    </source>
</reference>
<evidence type="ECO:0000313" key="5">
    <source>
        <dbReference type="EMBL" id="GGF54673.1"/>
    </source>
</evidence>
<dbReference type="PANTHER" id="PTHR13096">
    <property type="entry name" value="MINA53 MYC INDUCED NUCLEAR ANTIGEN"/>
    <property type="match status" value="1"/>
</dbReference>
<dbReference type="GO" id="GO:0046872">
    <property type="term" value="F:metal ion binding"/>
    <property type="evidence" value="ECO:0007669"/>
    <property type="project" value="UniProtKB-KW"/>
</dbReference>
<dbReference type="PROSITE" id="PS51184">
    <property type="entry name" value="JMJC"/>
    <property type="match status" value="1"/>
</dbReference>
<gene>
    <name evidence="5" type="ORF">GCM10011519_30730</name>
</gene>
<dbReference type="EMBL" id="BMKQ01000001">
    <property type="protein sequence ID" value="GGF54673.1"/>
    <property type="molecule type" value="Genomic_DNA"/>
</dbReference>
<evidence type="ECO:0000256" key="1">
    <source>
        <dbReference type="ARBA" id="ARBA00001954"/>
    </source>
</evidence>
<evidence type="ECO:0000256" key="2">
    <source>
        <dbReference type="ARBA" id="ARBA00022723"/>
    </source>
</evidence>